<dbReference type="PANTHER" id="PTHR22906">
    <property type="entry name" value="PROPERDIN"/>
    <property type="match status" value="1"/>
</dbReference>
<keyword evidence="8" id="KW-1185">Reference proteome</keyword>
<proteinExistence type="predicted"/>
<feature type="chain" id="PRO_5006868599" evidence="6">
    <location>
        <begin position="27"/>
        <end position="956"/>
    </location>
</feature>
<gene>
    <name evidence="7" type="primary">HMCN1</name>
    <name evidence="7" type="ORF">T07_5646</name>
</gene>
<dbReference type="Proteomes" id="UP000054630">
    <property type="component" value="Unassembled WGS sequence"/>
</dbReference>
<keyword evidence="5" id="KW-1015">Disulfide bond</keyword>
<evidence type="ECO:0000313" key="7">
    <source>
        <dbReference type="EMBL" id="KRX23377.1"/>
    </source>
</evidence>
<feature type="signal peptide" evidence="6">
    <location>
        <begin position="1"/>
        <end position="26"/>
    </location>
</feature>
<dbReference type="SUPFAM" id="SSF82895">
    <property type="entry name" value="TSP-1 type 1 repeat"/>
    <property type="match status" value="8"/>
</dbReference>
<evidence type="ECO:0000313" key="8">
    <source>
        <dbReference type="Proteomes" id="UP000054630"/>
    </source>
</evidence>
<evidence type="ECO:0000256" key="3">
    <source>
        <dbReference type="ARBA" id="ARBA00022729"/>
    </source>
</evidence>
<evidence type="ECO:0000256" key="5">
    <source>
        <dbReference type="ARBA" id="ARBA00023157"/>
    </source>
</evidence>
<keyword evidence="4" id="KW-0677">Repeat</keyword>
<comment type="subcellular location">
    <subcellularLocation>
        <location evidence="1">Secreted</location>
    </subcellularLocation>
</comment>
<evidence type="ECO:0000256" key="1">
    <source>
        <dbReference type="ARBA" id="ARBA00004613"/>
    </source>
</evidence>
<dbReference type="AlphaFoldDB" id="A0A0V0S9G5"/>
<dbReference type="SMART" id="SM00209">
    <property type="entry name" value="TSP1"/>
    <property type="match status" value="10"/>
</dbReference>
<protein>
    <submittedName>
        <fullName evidence="7">Hemicentin-1</fullName>
    </submittedName>
</protein>
<dbReference type="PROSITE" id="PS50092">
    <property type="entry name" value="TSP1"/>
    <property type="match status" value="8"/>
</dbReference>
<dbReference type="InterPro" id="IPR000884">
    <property type="entry name" value="TSP1_rpt"/>
</dbReference>
<dbReference type="EMBL" id="JYDL01000024">
    <property type="protein sequence ID" value="KRX23377.1"/>
    <property type="molecule type" value="Genomic_DNA"/>
</dbReference>
<keyword evidence="3 6" id="KW-0732">Signal</keyword>
<dbReference type="InterPro" id="IPR052065">
    <property type="entry name" value="Compl_asym_regulator"/>
</dbReference>
<accession>A0A0V0S9G5</accession>
<dbReference type="OrthoDB" id="446173at2759"/>
<organism evidence="7 8">
    <name type="scientific">Trichinella nelsoni</name>
    <dbReference type="NCBI Taxonomy" id="6336"/>
    <lineage>
        <taxon>Eukaryota</taxon>
        <taxon>Metazoa</taxon>
        <taxon>Ecdysozoa</taxon>
        <taxon>Nematoda</taxon>
        <taxon>Enoplea</taxon>
        <taxon>Dorylaimia</taxon>
        <taxon>Trichinellida</taxon>
        <taxon>Trichinellidae</taxon>
        <taxon>Trichinella</taxon>
    </lineage>
</organism>
<dbReference type="Gene3D" id="2.20.100.10">
    <property type="entry name" value="Thrombospondin type-1 (TSP1) repeat"/>
    <property type="match status" value="7"/>
</dbReference>
<dbReference type="STRING" id="6336.A0A0V0S9G5"/>
<evidence type="ECO:0000256" key="6">
    <source>
        <dbReference type="SAM" id="SignalP"/>
    </source>
</evidence>
<name>A0A0V0S9G5_9BILA</name>
<dbReference type="InterPro" id="IPR036383">
    <property type="entry name" value="TSP1_rpt_sf"/>
</dbReference>
<evidence type="ECO:0000256" key="2">
    <source>
        <dbReference type="ARBA" id="ARBA00022525"/>
    </source>
</evidence>
<evidence type="ECO:0000256" key="4">
    <source>
        <dbReference type="ARBA" id="ARBA00022737"/>
    </source>
</evidence>
<dbReference type="Pfam" id="PF00090">
    <property type="entry name" value="TSP_1"/>
    <property type="match status" value="8"/>
</dbReference>
<comment type="caution">
    <text evidence="7">The sequence shown here is derived from an EMBL/GenBank/DDBJ whole genome shotgun (WGS) entry which is preliminary data.</text>
</comment>
<keyword evidence="2" id="KW-0964">Secreted</keyword>
<reference evidence="7 8" key="1">
    <citation type="submission" date="2015-01" db="EMBL/GenBank/DDBJ databases">
        <title>Evolution of Trichinella species and genotypes.</title>
        <authorList>
            <person name="Korhonen P.K."/>
            <person name="Edoardo P."/>
            <person name="Giuseppe L.R."/>
            <person name="Gasser R.B."/>
        </authorList>
    </citation>
    <scope>NUCLEOTIDE SEQUENCE [LARGE SCALE GENOMIC DNA]</scope>
    <source>
        <strain evidence="7">ISS37</strain>
    </source>
</reference>
<sequence>MNVFPMACRRLIYFLFIFFCAASSTAEIRCIEEETNKIVVDIKPFQLLVTESPQICATLCLSAKNSSCSMTYFKKKSTAKSGTCFLYSSQAGLLIKQHLISAVNGSALLHSVSIVLPSCPDMSKNNNNNNRNNNTNKFNMFQKVANGRRIVNVKGKSDWALPISMTIDAWGPWTEWSPCFEQPSVQQLHLYRNRVSVCSFCGSSKIIKYEIGNCNSLVWSEWQAWSPCSSRFSVRRRICPVQNACAGLAEEVTYCKTLPCATWTEWGAWSSCVGTCDTGYQYRIRKCVGLGICPGLEQEHRLCNNLPPCCQQWSQWSSCSVSCGRGVRTRVRICKPKNDFSNPPHLKEISLCEFPQCTKWDPCIHEAVCRHCIRTIVQCFFLHSCLRSHSNSSTNAINDQEDYSIQNGLAYLNVGCVEEEANHIVVDEKPDETLTTDAPHICIATCMKATSLPCRVAVFVRKTESSNGTCELYSKSATYIKTQAQNFNVDGGAASVFKLLKHCPSVDKNMSALATARGGQKVVNVEGRTGYGASVQMYNTGWGPWSEWSACVTTQSCGSAWSVQNRIRVCSVCGQNRAIEVESRPCECCEATWRTGPGTMVRERECEAPTGCTGAYQETGVCNLGACAAWSPWNEWGSCSATCGDGFQERQRICVGTGQCYGPARDQQRCPELPPCCTQWSAWCPCSTTCGPGEQTRTRQCGTTTDAYNAELVETRPCNLRPCPYWLPWTSWTPCSVTCGIGTTLRSRMCQDGTAGIDCIGPDQESQQCDAGPCPAWTNWGPWTPCSVPCGTGERTRQRSCSYGTDCPGESYQVKPCYLCNCPSWSMWNPWEDCDQNTGMQTRIRYCCGSCTETSTLSCPGEAEEATSCMVESFAAGAVSPYIFAKTAIDVKWTDWSVCNATCGEGVQSRRKICEEGIECAEKVEQRKCQGPPCDGYADKRFQQFYLSRRKDRVDE</sequence>
<dbReference type="PANTHER" id="PTHR22906:SF43">
    <property type="entry name" value="PROPERDIN"/>
    <property type="match status" value="1"/>
</dbReference>